<sequence>MGSAAYPAFPVGYLGFRATSEQKDNAKCAKKAVWGYINRLRIDEGYECREQHDTSFLATAENVINAFAGYGDDDSSFGFGNAQKLINMTAKYIALGIYMDDCREDFQYCHCPMDGIMVDKVTKLAGRLVDEGEEGLRASLENFAYKRPRAHDWAAKDEVRWSKLTLENRKPCEGFQEVVRALAEREGLSPLEFDFCVWGSDGDER</sequence>
<name>A0A6N6NMQ3_9ACTN</name>
<gene>
    <name evidence="1" type="ORF">F8C90_07075</name>
</gene>
<reference evidence="1 2" key="1">
    <citation type="submission" date="2019-09" db="EMBL/GenBank/DDBJ databases">
        <title>Whole genome shotgun sequencing (WGS) of Ellagibacter isourolithinifaciens DSM 104140(T) and Adlercreutzia muris DSM 29508(T).</title>
        <authorList>
            <person name="Stoll D.A."/>
            <person name="Danylec N."/>
            <person name="Huch M."/>
        </authorList>
    </citation>
    <scope>NUCLEOTIDE SEQUENCE [LARGE SCALE GENOMIC DNA]</scope>
    <source>
        <strain evidence="1 2">DSM 104140</strain>
    </source>
</reference>
<accession>A0A6N6NMQ3</accession>
<keyword evidence="2" id="KW-1185">Reference proteome</keyword>
<dbReference type="Proteomes" id="UP000468668">
    <property type="component" value="Unassembled WGS sequence"/>
</dbReference>
<proteinExistence type="predicted"/>
<evidence type="ECO:0000313" key="2">
    <source>
        <dbReference type="Proteomes" id="UP000468668"/>
    </source>
</evidence>
<comment type="caution">
    <text evidence="1">The sequence shown here is derived from an EMBL/GenBank/DDBJ whole genome shotgun (WGS) entry which is preliminary data.</text>
</comment>
<dbReference type="AlphaFoldDB" id="A0A6N6NMQ3"/>
<dbReference type="GeneID" id="98658167"/>
<dbReference type="EMBL" id="WAJR01000016">
    <property type="protein sequence ID" value="KAB1640212.1"/>
    <property type="molecule type" value="Genomic_DNA"/>
</dbReference>
<dbReference type="OrthoDB" id="2052817at2"/>
<evidence type="ECO:0000313" key="1">
    <source>
        <dbReference type="EMBL" id="KAB1640212.1"/>
    </source>
</evidence>
<organism evidence="1 2">
    <name type="scientific">Ellagibacter isourolithinifaciens</name>
    <dbReference type="NCBI Taxonomy" id="2137581"/>
    <lineage>
        <taxon>Bacteria</taxon>
        <taxon>Bacillati</taxon>
        <taxon>Actinomycetota</taxon>
        <taxon>Coriobacteriia</taxon>
        <taxon>Eggerthellales</taxon>
        <taxon>Eggerthellaceae</taxon>
        <taxon>Ellagibacter</taxon>
    </lineage>
</organism>
<dbReference type="RefSeq" id="WP_158049825.1">
    <property type="nucleotide sequence ID" value="NZ_WAJR01000016.1"/>
</dbReference>
<protein>
    <submittedName>
        <fullName evidence="1">Uncharacterized protein</fullName>
    </submittedName>
</protein>